<evidence type="ECO:0000256" key="2">
    <source>
        <dbReference type="ARBA" id="ARBA00022723"/>
    </source>
</evidence>
<evidence type="ECO:0000256" key="1">
    <source>
        <dbReference type="ARBA" id="ARBA00004123"/>
    </source>
</evidence>
<dbReference type="SUPFAM" id="SSF57903">
    <property type="entry name" value="FYVE/PHD zinc finger"/>
    <property type="match status" value="1"/>
</dbReference>
<dbReference type="GO" id="GO:0003682">
    <property type="term" value="F:chromatin binding"/>
    <property type="evidence" value="ECO:0007669"/>
    <property type="project" value="TreeGrafter"/>
</dbReference>
<feature type="domain" description="PHD-type" evidence="8">
    <location>
        <begin position="221"/>
        <end position="277"/>
    </location>
</feature>
<evidence type="ECO:0000256" key="3">
    <source>
        <dbReference type="ARBA" id="ARBA00022771"/>
    </source>
</evidence>
<keyword evidence="4" id="KW-0862">Zinc</keyword>
<feature type="region of interest" description="Disordered" evidence="7">
    <location>
        <begin position="350"/>
        <end position="403"/>
    </location>
</feature>
<dbReference type="PROSITE" id="PS50016">
    <property type="entry name" value="ZF_PHD_2"/>
    <property type="match status" value="1"/>
</dbReference>
<dbReference type="GO" id="GO:0045814">
    <property type="term" value="P:negative regulation of gene expression, epigenetic"/>
    <property type="evidence" value="ECO:0007669"/>
    <property type="project" value="TreeGrafter"/>
</dbReference>
<dbReference type="CDD" id="cd15502">
    <property type="entry name" value="PHD_Phf1p_Phf2p_like"/>
    <property type="match status" value="1"/>
</dbReference>
<feature type="region of interest" description="Disordered" evidence="7">
    <location>
        <begin position="1"/>
        <end position="27"/>
    </location>
</feature>
<dbReference type="InterPro" id="IPR013083">
    <property type="entry name" value="Znf_RING/FYVE/PHD"/>
</dbReference>
<reference evidence="9" key="1">
    <citation type="submission" date="2023-08" db="EMBL/GenBank/DDBJ databases">
        <title>Black Yeasts Isolated from many extreme environments.</title>
        <authorList>
            <person name="Coleine C."/>
            <person name="Stajich J.E."/>
            <person name="Selbmann L."/>
        </authorList>
    </citation>
    <scope>NUCLEOTIDE SEQUENCE</scope>
    <source>
        <strain evidence="9">CCFEE 5401</strain>
    </source>
</reference>
<comment type="caution">
    <text evidence="9">The sequence shown here is derived from an EMBL/GenBank/DDBJ whole genome shotgun (WGS) entry which is preliminary data.</text>
</comment>
<evidence type="ECO:0000256" key="7">
    <source>
        <dbReference type="SAM" id="MobiDB-lite"/>
    </source>
</evidence>
<comment type="subcellular location">
    <subcellularLocation>
        <location evidence="1">Nucleus</location>
    </subcellularLocation>
</comment>
<dbReference type="PANTHER" id="PTHR12628:SF10">
    <property type="entry name" value="HOMEOBOX DOMAIN-CONTAINING PROTEIN"/>
    <property type="match status" value="1"/>
</dbReference>
<feature type="compositionally biased region" description="Polar residues" evidence="7">
    <location>
        <begin position="96"/>
        <end position="109"/>
    </location>
</feature>
<keyword evidence="2" id="KW-0479">Metal-binding</keyword>
<accession>A0AAN7TRI5</accession>
<evidence type="ECO:0000256" key="4">
    <source>
        <dbReference type="ARBA" id="ARBA00022833"/>
    </source>
</evidence>
<evidence type="ECO:0000256" key="5">
    <source>
        <dbReference type="ARBA" id="ARBA00023242"/>
    </source>
</evidence>
<organism evidence="9 10">
    <name type="scientific">Meristemomyces frigidus</name>
    <dbReference type="NCBI Taxonomy" id="1508187"/>
    <lineage>
        <taxon>Eukaryota</taxon>
        <taxon>Fungi</taxon>
        <taxon>Dikarya</taxon>
        <taxon>Ascomycota</taxon>
        <taxon>Pezizomycotina</taxon>
        <taxon>Dothideomycetes</taxon>
        <taxon>Dothideomycetidae</taxon>
        <taxon>Mycosphaerellales</taxon>
        <taxon>Teratosphaeriaceae</taxon>
        <taxon>Meristemomyces</taxon>
    </lineage>
</organism>
<evidence type="ECO:0000256" key="6">
    <source>
        <dbReference type="PROSITE-ProRule" id="PRU00146"/>
    </source>
</evidence>
<dbReference type="GO" id="GO:0003677">
    <property type="term" value="F:DNA binding"/>
    <property type="evidence" value="ECO:0007669"/>
    <property type="project" value="TreeGrafter"/>
</dbReference>
<feature type="compositionally biased region" description="Basic residues" evidence="7">
    <location>
        <begin position="142"/>
        <end position="163"/>
    </location>
</feature>
<proteinExistence type="predicted"/>
<evidence type="ECO:0000313" key="10">
    <source>
        <dbReference type="Proteomes" id="UP001310890"/>
    </source>
</evidence>
<dbReference type="Proteomes" id="UP001310890">
    <property type="component" value="Unassembled WGS sequence"/>
</dbReference>
<evidence type="ECO:0000313" key="9">
    <source>
        <dbReference type="EMBL" id="KAK5118125.1"/>
    </source>
</evidence>
<dbReference type="GO" id="GO:0005634">
    <property type="term" value="C:nucleus"/>
    <property type="evidence" value="ECO:0007669"/>
    <property type="project" value="UniProtKB-SubCell"/>
</dbReference>
<evidence type="ECO:0000259" key="8">
    <source>
        <dbReference type="PROSITE" id="PS50016"/>
    </source>
</evidence>
<sequence length="447" mass="47049">MASNRDLGAAADAAKVLPSSSSGLLSDPPAVEEHAIVAVHAADTSGQPAASLDGHHAGLDRQDVALQGANIGAKSSLPNGSASEQEPVLGAANDGSVDSGSAKESTINATPVIGDPKRTASLGGTIKVEANGTPAANARGSTRGRPRGRGRGSIRGRGGKRKREDRDEGDSESSEEVYTPAAKITKSGRSIQKPTAYVPPPEPSPVSGVKRKRTYRRNPESAVCKICLRGTSPASNMIVFCDGCNTPYHRYCHHPPIDQSVVDDVDKEWYCKQCESERLVPVPEAEVASFVAAESASAEQRQRYFASLPPGMLVTLLTRATSLYPSLPVFAPEFQARVSVPTAAKRLEVNGNSTPSAGTVPAPASSAPRATADELKTTSGTATNRLGGNNSINSNTVTGDEPVPIEHPSNYPRPGFGLMQTLPPEQEDLQWLVDDDDRSGAFTHLYR</sequence>
<dbReference type="InterPro" id="IPR019786">
    <property type="entry name" value="Zinc_finger_PHD-type_CS"/>
</dbReference>
<feature type="region of interest" description="Disordered" evidence="7">
    <location>
        <begin position="70"/>
        <end position="214"/>
    </location>
</feature>
<gene>
    <name evidence="9" type="ORF">LTR62_004172</name>
</gene>
<name>A0AAN7TRI5_9PEZI</name>
<dbReference type="PROSITE" id="PS01359">
    <property type="entry name" value="ZF_PHD_1"/>
    <property type="match status" value="1"/>
</dbReference>
<dbReference type="InterPro" id="IPR011011">
    <property type="entry name" value="Znf_FYVE_PHD"/>
</dbReference>
<dbReference type="InterPro" id="IPR019787">
    <property type="entry name" value="Znf_PHD-finger"/>
</dbReference>
<feature type="compositionally biased region" description="Low complexity" evidence="7">
    <location>
        <begin position="17"/>
        <end position="27"/>
    </location>
</feature>
<dbReference type="GO" id="GO:0008270">
    <property type="term" value="F:zinc ion binding"/>
    <property type="evidence" value="ECO:0007669"/>
    <property type="project" value="UniProtKB-KW"/>
</dbReference>
<dbReference type="PANTHER" id="PTHR12628">
    <property type="entry name" value="POLYCOMB-LIKE TRANSCRIPTION FACTOR"/>
    <property type="match status" value="1"/>
</dbReference>
<feature type="compositionally biased region" description="Polar residues" evidence="7">
    <location>
        <begin position="377"/>
        <end position="398"/>
    </location>
</feature>
<dbReference type="SMART" id="SM00249">
    <property type="entry name" value="PHD"/>
    <property type="match status" value="1"/>
</dbReference>
<dbReference type="Gene3D" id="3.30.40.10">
    <property type="entry name" value="Zinc/RING finger domain, C3HC4 (zinc finger)"/>
    <property type="match status" value="1"/>
</dbReference>
<dbReference type="AlphaFoldDB" id="A0AAN7TRI5"/>
<protein>
    <recommendedName>
        <fullName evidence="8">PHD-type domain-containing protein</fullName>
    </recommendedName>
</protein>
<dbReference type="EMBL" id="JAVRRL010000003">
    <property type="protein sequence ID" value="KAK5118125.1"/>
    <property type="molecule type" value="Genomic_DNA"/>
</dbReference>
<dbReference type="InterPro" id="IPR001965">
    <property type="entry name" value="Znf_PHD"/>
</dbReference>
<dbReference type="Pfam" id="PF00628">
    <property type="entry name" value="PHD"/>
    <property type="match status" value="1"/>
</dbReference>
<keyword evidence="3 6" id="KW-0863">Zinc-finger</keyword>
<keyword evidence="5" id="KW-0539">Nucleus</keyword>